<dbReference type="EMBL" id="JAKWBL010000004">
    <property type="protein sequence ID" value="MCH5600830.1"/>
    <property type="molecule type" value="Genomic_DNA"/>
</dbReference>
<accession>A0ABS9SR59</accession>
<protein>
    <recommendedName>
        <fullName evidence="3">Precorrin-2 dehydrogenase</fullName>
    </recommendedName>
</protein>
<dbReference type="Proteomes" id="UP001202248">
    <property type="component" value="Unassembled WGS sequence"/>
</dbReference>
<dbReference type="Pfam" id="PF13241">
    <property type="entry name" value="NAD_binding_7"/>
    <property type="match status" value="1"/>
</dbReference>
<evidence type="ECO:0000313" key="1">
    <source>
        <dbReference type="EMBL" id="MCH5600830.1"/>
    </source>
</evidence>
<evidence type="ECO:0000313" key="2">
    <source>
        <dbReference type="Proteomes" id="UP001202248"/>
    </source>
</evidence>
<name>A0ABS9SR59_9BACT</name>
<gene>
    <name evidence="1" type="ORF">MKP09_24405</name>
</gene>
<organism evidence="1 2">
    <name type="scientific">Niabella ginsengisoli</name>
    <dbReference type="NCBI Taxonomy" id="522298"/>
    <lineage>
        <taxon>Bacteria</taxon>
        <taxon>Pseudomonadati</taxon>
        <taxon>Bacteroidota</taxon>
        <taxon>Chitinophagia</taxon>
        <taxon>Chitinophagales</taxon>
        <taxon>Chitinophagaceae</taxon>
        <taxon>Niabella</taxon>
    </lineage>
</organism>
<comment type="caution">
    <text evidence="1">The sequence shown here is derived from an EMBL/GenBank/DDBJ whole genome shotgun (WGS) entry which is preliminary data.</text>
</comment>
<proteinExistence type="predicted"/>
<evidence type="ECO:0008006" key="3">
    <source>
        <dbReference type="Google" id="ProtNLM"/>
    </source>
</evidence>
<reference evidence="1 2" key="1">
    <citation type="submission" date="2022-02" db="EMBL/GenBank/DDBJ databases">
        <authorList>
            <person name="Min J."/>
        </authorList>
    </citation>
    <scope>NUCLEOTIDE SEQUENCE [LARGE SCALE GENOMIC DNA]</scope>
    <source>
        <strain evidence="1 2">GR10-1</strain>
    </source>
</reference>
<dbReference type="RefSeq" id="WP_240833245.1">
    <property type="nucleotide sequence ID" value="NZ_JAKWBL010000004.1"/>
</dbReference>
<sequence>MNDVVKESREEGSSDLLLNINKLKVLIVGEEGVLKRLKDILKTAPQTNITVVAQSISADVKHWASSQPNISLQERLYQNDDLQNADVLLVASSQSAFVKKWFNTHVTWD</sequence>
<dbReference type="Gene3D" id="3.40.50.720">
    <property type="entry name" value="NAD(P)-binding Rossmann-like Domain"/>
    <property type="match status" value="1"/>
</dbReference>
<keyword evidence="2" id="KW-1185">Reference proteome</keyword>